<accession>A0A4P9WHW4</accession>
<proteinExistence type="predicted"/>
<feature type="compositionally biased region" description="Basic and acidic residues" evidence="1">
    <location>
        <begin position="159"/>
        <end position="173"/>
    </location>
</feature>
<dbReference type="Gene3D" id="3.80.10.10">
    <property type="entry name" value="Ribonuclease Inhibitor"/>
    <property type="match status" value="1"/>
</dbReference>
<feature type="region of interest" description="Disordered" evidence="1">
    <location>
        <begin position="81"/>
        <end position="179"/>
    </location>
</feature>
<reference evidence="3" key="1">
    <citation type="journal article" date="2018" name="Nat. Microbiol.">
        <title>Leveraging single-cell genomics to expand the fungal tree of life.</title>
        <authorList>
            <person name="Ahrendt S.R."/>
            <person name="Quandt C.A."/>
            <person name="Ciobanu D."/>
            <person name="Clum A."/>
            <person name="Salamov A."/>
            <person name="Andreopoulos B."/>
            <person name="Cheng J.F."/>
            <person name="Woyke T."/>
            <person name="Pelin A."/>
            <person name="Henrissat B."/>
            <person name="Reynolds N.K."/>
            <person name="Benny G.L."/>
            <person name="Smith M.E."/>
            <person name="James T.Y."/>
            <person name="Grigoriev I.V."/>
        </authorList>
    </citation>
    <scope>NUCLEOTIDE SEQUENCE [LARGE SCALE GENOMIC DNA]</scope>
</reference>
<protein>
    <submittedName>
        <fullName evidence="2">Uncharacterized protein</fullName>
    </submittedName>
</protein>
<feature type="compositionally biased region" description="Acidic residues" evidence="1">
    <location>
        <begin position="132"/>
        <end position="151"/>
    </location>
</feature>
<name>A0A4P9WHW4_9FUNG</name>
<dbReference type="InterPro" id="IPR032675">
    <property type="entry name" value="LRR_dom_sf"/>
</dbReference>
<dbReference type="OrthoDB" id="10257471at2759"/>
<dbReference type="AlphaFoldDB" id="A0A4P9WHW4"/>
<feature type="compositionally biased region" description="Basic and acidic residues" evidence="1">
    <location>
        <begin position="109"/>
        <end position="130"/>
    </location>
</feature>
<evidence type="ECO:0000256" key="1">
    <source>
        <dbReference type="SAM" id="MobiDB-lite"/>
    </source>
</evidence>
<keyword evidence="3" id="KW-1185">Reference proteome</keyword>
<gene>
    <name evidence="2" type="ORF">BDK51DRAFT_46766</name>
</gene>
<organism evidence="2 3">
    <name type="scientific">Blyttiomyces helicus</name>
    <dbReference type="NCBI Taxonomy" id="388810"/>
    <lineage>
        <taxon>Eukaryota</taxon>
        <taxon>Fungi</taxon>
        <taxon>Fungi incertae sedis</taxon>
        <taxon>Chytridiomycota</taxon>
        <taxon>Chytridiomycota incertae sedis</taxon>
        <taxon>Chytridiomycetes</taxon>
        <taxon>Chytridiomycetes incertae sedis</taxon>
        <taxon>Blyttiomyces</taxon>
    </lineage>
</organism>
<dbReference type="EMBL" id="KZ995707">
    <property type="protein sequence ID" value="RKO90136.1"/>
    <property type="molecule type" value="Genomic_DNA"/>
</dbReference>
<evidence type="ECO:0000313" key="2">
    <source>
        <dbReference type="EMBL" id="RKO90136.1"/>
    </source>
</evidence>
<sequence>MPGTETDTCSLELLDACKTILLCVQLISSFLRRTDQDHSDPYLLNANPACTRWLTLHPTFKTAAEKPPHSSDAGAAETVTIAPARSRKPLAPFPVRGAPPNHAPGSHSEGGEREPYGREGHESDGSHGSEFDGSDEEDSDGSDVDDYDESSGYDSDGSNGHDSDGSGGHDVHGSDGNVAKSWSNTAGADLLTGSLVCRALEPAASEVLWEWIVVTCGEMFVKLAFASFCSSFRLGSGKERARAIRFLELRCQRLCIPPYQYKPFFLTLHGLRGLKLTSTNNSRGAVLINKILPGLNISSPLLTVLDIEGFDDYWREFITVNAADVASSIAILKLLRLPLPLLTCKRPNPHLALGPSLGPAKSLRRSDPRFAASSLKAHTSLESEAILATLLAACPTIQDLDLGECQAITNATLAVLEKHPPLHCLDLHCLDLRFQPHIIAPAIVSFLRACGSRLRYLAVPTLDVANSTVFAAIASHAPNRAYITRCRRDSGTPYPSFTWESIQFVKDLAVACPLLKTFNWAADDLALNPDRGRIEAFMDGLRIDHRWGLLNPFFDSLNDPTRFAGVTSC</sequence>
<evidence type="ECO:0000313" key="3">
    <source>
        <dbReference type="Proteomes" id="UP000269721"/>
    </source>
</evidence>
<dbReference type="Proteomes" id="UP000269721">
    <property type="component" value="Unassembled WGS sequence"/>
</dbReference>